<feature type="transmembrane region" description="Helical" evidence="10">
    <location>
        <begin position="378"/>
        <end position="400"/>
    </location>
</feature>
<evidence type="ECO:0000256" key="7">
    <source>
        <dbReference type="ARBA" id="ARBA00022989"/>
    </source>
</evidence>
<keyword evidence="5 10" id="KW-0812">Transmembrane</keyword>
<feature type="transmembrane region" description="Helical" evidence="10">
    <location>
        <begin position="112"/>
        <end position="129"/>
    </location>
</feature>
<evidence type="ECO:0000256" key="1">
    <source>
        <dbReference type="ARBA" id="ARBA00004651"/>
    </source>
</evidence>
<reference evidence="11 12" key="1">
    <citation type="submission" date="2016-10" db="EMBL/GenBank/DDBJ databases">
        <authorList>
            <person name="de Groot N.N."/>
        </authorList>
    </citation>
    <scope>NUCLEOTIDE SEQUENCE [LARGE SCALE GENOMIC DNA]</scope>
    <source>
        <strain evidence="11 12">CGMCC 4.5598</strain>
    </source>
</reference>
<dbReference type="GO" id="GO:0005886">
    <property type="term" value="C:plasma membrane"/>
    <property type="evidence" value="ECO:0007669"/>
    <property type="project" value="UniProtKB-SubCell"/>
</dbReference>
<evidence type="ECO:0000256" key="9">
    <source>
        <dbReference type="RuleBase" id="RU362091"/>
    </source>
</evidence>
<keyword evidence="8 10" id="KW-0472">Membrane</keyword>
<feature type="transmembrane region" description="Helical" evidence="10">
    <location>
        <begin position="72"/>
        <end position="92"/>
    </location>
</feature>
<feature type="transmembrane region" description="Helical" evidence="10">
    <location>
        <begin position="45"/>
        <end position="66"/>
    </location>
</feature>
<accession>A0A1I0J1X3</accession>
<dbReference type="PROSITE" id="PS50283">
    <property type="entry name" value="NA_SOLUT_SYMP_3"/>
    <property type="match status" value="1"/>
</dbReference>
<keyword evidence="4" id="KW-1003">Cell membrane</keyword>
<dbReference type="PANTHER" id="PTHR48086:SF6">
    <property type="entry name" value="CATION_ACETATE SYMPORTER ACTP"/>
    <property type="match status" value="1"/>
</dbReference>
<feature type="transmembrane region" description="Helical" evidence="10">
    <location>
        <begin position="312"/>
        <end position="340"/>
    </location>
</feature>
<dbReference type="STRING" id="568860.SAMN05421811_105329"/>
<proteinExistence type="inferred from homology"/>
<dbReference type="PANTHER" id="PTHR48086">
    <property type="entry name" value="SODIUM/PROLINE SYMPORTER-RELATED"/>
    <property type="match status" value="1"/>
</dbReference>
<feature type="transmembrane region" description="Helical" evidence="10">
    <location>
        <begin position="444"/>
        <end position="462"/>
    </location>
</feature>
<dbReference type="InterPro" id="IPR001734">
    <property type="entry name" value="Na/solute_symporter"/>
</dbReference>
<evidence type="ECO:0000313" key="11">
    <source>
        <dbReference type="EMBL" id="SEU03041.1"/>
    </source>
</evidence>
<keyword evidence="6" id="KW-0769">Symport</keyword>
<dbReference type="Gene3D" id="1.20.1730.10">
    <property type="entry name" value="Sodium/glucose cotransporter"/>
    <property type="match status" value="1"/>
</dbReference>
<dbReference type="Proteomes" id="UP000199361">
    <property type="component" value="Unassembled WGS sequence"/>
</dbReference>
<evidence type="ECO:0000256" key="6">
    <source>
        <dbReference type="ARBA" id="ARBA00022847"/>
    </source>
</evidence>
<evidence type="ECO:0000256" key="5">
    <source>
        <dbReference type="ARBA" id="ARBA00022692"/>
    </source>
</evidence>
<dbReference type="InterPro" id="IPR050277">
    <property type="entry name" value="Sodium:Solute_Symporter"/>
</dbReference>
<feature type="transmembrane region" description="Helical" evidence="10">
    <location>
        <begin position="226"/>
        <end position="250"/>
    </location>
</feature>
<dbReference type="GO" id="GO:0015123">
    <property type="term" value="F:acetate transmembrane transporter activity"/>
    <property type="evidence" value="ECO:0007669"/>
    <property type="project" value="TreeGrafter"/>
</dbReference>
<feature type="transmembrane region" description="Helical" evidence="10">
    <location>
        <begin position="179"/>
        <end position="197"/>
    </location>
</feature>
<keyword evidence="7 10" id="KW-1133">Transmembrane helix</keyword>
<dbReference type="InterPro" id="IPR038377">
    <property type="entry name" value="Na/Glc_symporter_sf"/>
</dbReference>
<sequence>MSLTAVLVVVVAAVLIGAFGIRVSRTTSDFYVASRTVSPLWNASAIGGEYLSAASFLGVAGLILAFGVDMLWLPVGWTGGYLVLLVLVSAPLRRSGAYTLPDFAEARLESMTVRRTASVLVVLIGWLYLMPQFQSAGLVLREITGAPPWAGGLLVALVVAVNVLSGGMRSITFVQAFQYWLKLTALAVPLVFLLMAWRANGAPGVSAADAATWQTPLSGGREYGLYSTYSLILATFLGTMGLPHVLVRFYTNPDGRAARRTTLVVLSLLGAFYLMPAMYGWLGRLYAADLTRTDTVVLTLPARMIGGTLGDLLTALLTAGAFAAFLSTSSGLTVSVAGVIAQDLLKGGVRSFRIATLMAVVVPLGLALWARQLPVADVVGLAFAVAASSFCPLLVLGIWWRRLTTTGALAGLLVGGGLACGAVLATITGTPYDGFTTALLAQPAAWTVPIAFVVMVAVSFLTPHRVPANVARVMVRLHTPENLDLNRGDWRPRSS</sequence>
<protein>
    <submittedName>
        <fullName evidence="11">Cation/acetate symporter</fullName>
    </submittedName>
</protein>
<dbReference type="Pfam" id="PF00474">
    <property type="entry name" value="SSF"/>
    <property type="match status" value="1"/>
</dbReference>
<dbReference type="EMBL" id="FOHX01000005">
    <property type="protein sequence ID" value="SEU03041.1"/>
    <property type="molecule type" value="Genomic_DNA"/>
</dbReference>
<feature type="transmembrane region" description="Helical" evidence="10">
    <location>
        <begin position="407"/>
        <end position="432"/>
    </location>
</feature>
<evidence type="ECO:0000256" key="8">
    <source>
        <dbReference type="ARBA" id="ARBA00023136"/>
    </source>
</evidence>
<comment type="subcellular location">
    <subcellularLocation>
        <location evidence="1">Cell membrane</location>
        <topology evidence="1">Multi-pass membrane protein</topology>
    </subcellularLocation>
</comment>
<dbReference type="OrthoDB" id="9764416at2"/>
<evidence type="ECO:0000256" key="4">
    <source>
        <dbReference type="ARBA" id="ARBA00022475"/>
    </source>
</evidence>
<keyword evidence="12" id="KW-1185">Reference proteome</keyword>
<dbReference type="GO" id="GO:0015293">
    <property type="term" value="F:symporter activity"/>
    <property type="evidence" value="ECO:0007669"/>
    <property type="project" value="UniProtKB-KW"/>
</dbReference>
<feature type="transmembrane region" description="Helical" evidence="10">
    <location>
        <begin position="6"/>
        <end position="24"/>
    </location>
</feature>
<evidence type="ECO:0000256" key="2">
    <source>
        <dbReference type="ARBA" id="ARBA00006434"/>
    </source>
</evidence>
<keyword evidence="3" id="KW-0813">Transport</keyword>
<evidence type="ECO:0000313" key="12">
    <source>
        <dbReference type="Proteomes" id="UP000199361"/>
    </source>
</evidence>
<evidence type="ECO:0000256" key="3">
    <source>
        <dbReference type="ARBA" id="ARBA00022448"/>
    </source>
</evidence>
<dbReference type="RefSeq" id="WP_091082412.1">
    <property type="nucleotide sequence ID" value="NZ_FOHX01000005.1"/>
</dbReference>
<dbReference type="CDD" id="cd11480">
    <property type="entry name" value="SLC5sbd_u4"/>
    <property type="match status" value="1"/>
</dbReference>
<gene>
    <name evidence="11" type="ORF">SAMN05421811_105329</name>
</gene>
<feature type="transmembrane region" description="Helical" evidence="10">
    <location>
        <begin position="352"/>
        <end position="372"/>
    </location>
</feature>
<organism evidence="11 12">
    <name type="scientific">Nonomuraea wenchangensis</name>
    <dbReference type="NCBI Taxonomy" id="568860"/>
    <lineage>
        <taxon>Bacteria</taxon>
        <taxon>Bacillati</taxon>
        <taxon>Actinomycetota</taxon>
        <taxon>Actinomycetes</taxon>
        <taxon>Streptosporangiales</taxon>
        <taxon>Streptosporangiaceae</taxon>
        <taxon>Nonomuraea</taxon>
    </lineage>
</organism>
<feature type="transmembrane region" description="Helical" evidence="10">
    <location>
        <begin position="149"/>
        <end position="167"/>
    </location>
</feature>
<dbReference type="GO" id="GO:0006847">
    <property type="term" value="P:plasma membrane acetate transport"/>
    <property type="evidence" value="ECO:0007669"/>
    <property type="project" value="TreeGrafter"/>
</dbReference>
<dbReference type="AlphaFoldDB" id="A0A1I0J1X3"/>
<name>A0A1I0J1X3_9ACTN</name>
<evidence type="ECO:0000256" key="10">
    <source>
        <dbReference type="SAM" id="Phobius"/>
    </source>
</evidence>
<comment type="similarity">
    <text evidence="2 9">Belongs to the sodium:solute symporter (SSF) (TC 2.A.21) family.</text>
</comment>
<feature type="transmembrane region" description="Helical" evidence="10">
    <location>
        <begin position="262"/>
        <end position="282"/>
    </location>
</feature>